<keyword evidence="15" id="KW-1185">Reference proteome</keyword>
<dbReference type="AlphaFoldDB" id="A0A672U206"/>
<dbReference type="InterPro" id="IPR006652">
    <property type="entry name" value="Kelch_1"/>
</dbReference>
<keyword evidence="9" id="KW-0206">Cytoskeleton</keyword>
<evidence type="ECO:0000259" key="13">
    <source>
        <dbReference type="PROSITE" id="PS50097"/>
    </source>
</evidence>
<dbReference type="PANTHER" id="PTHR24412:SF179">
    <property type="entry name" value="KELCH-LIKE PROTEIN 3"/>
    <property type="match status" value="1"/>
</dbReference>
<gene>
    <name evidence="14" type="primary">KLHL3</name>
</gene>
<protein>
    <recommendedName>
        <fullName evidence="10">Kelch-like protein 3</fullName>
    </recommendedName>
</protein>
<dbReference type="InterPro" id="IPR000210">
    <property type="entry name" value="BTB/POZ_dom"/>
</dbReference>
<dbReference type="InterPro" id="IPR011333">
    <property type="entry name" value="SKP1/BTB/POZ_sf"/>
</dbReference>
<accession>A0A672U206</accession>
<dbReference type="PANTHER" id="PTHR24412">
    <property type="entry name" value="KELCH PROTEIN"/>
    <property type="match status" value="1"/>
</dbReference>
<evidence type="ECO:0000256" key="5">
    <source>
        <dbReference type="ARBA" id="ARBA00022490"/>
    </source>
</evidence>
<dbReference type="FunFam" id="1.25.40.420:FF:000001">
    <property type="entry name" value="Kelch-like family member 12"/>
    <property type="match status" value="1"/>
</dbReference>
<comment type="pathway">
    <text evidence="3">Protein modification; protein ubiquitination.</text>
</comment>
<evidence type="ECO:0000256" key="11">
    <source>
        <dbReference type="ARBA" id="ARBA00035639"/>
    </source>
</evidence>
<dbReference type="GeneTree" id="ENSGT00940000157891"/>
<keyword evidence="4" id="KW-0880">Kelch repeat</keyword>
<keyword evidence="6" id="KW-0677">Repeat</keyword>
<evidence type="ECO:0000256" key="2">
    <source>
        <dbReference type="ARBA" id="ARBA00004514"/>
    </source>
</evidence>
<evidence type="ECO:0000256" key="8">
    <source>
        <dbReference type="ARBA" id="ARBA00023203"/>
    </source>
</evidence>
<dbReference type="Gene3D" id="3.30.710.10">
    <property type="entry name" value="Potassium Channel Kv1.1, Chain A"/>
    <property type="match status" value="1"/>
</dbReference>
<dbReference type="InterPro" id="IPR011705">
    <property type="entry name" value="BACK"/>
</dbReference>
<dbReference type="GO" id="GO:0070936">
    <property type="term" value="P:protein K48-linked ubiquitination"/>
    <property type="evidence" value="ECO:0007669"/>
    <property type="project" value="TreeGrafter"/>
</dbReference>
<evidence type="ECO:0000256" key="3">
    <source>
        <dbReference type="ARBA" id="ARBA00004906"/>
    </source>
</evidence>
<dbReference type="SMART" id="SM00875">
    <property type="entry name" value="BACK"/>
    <property type="match status" value="1"/>
</dbReference>
<dbReference type="SUPFAM" id="SSF117281">
    <property type="entry name" value="Kelch motif"/>
    <property type="match status" value="1"/>
</dbReference>
<keyword evidence="5" id="KW-0963">Cytoplasm</keyword>
<evidence type="ECO:0000256" key="1">
    <source>
        <dbReference type="ARBA" id="ARBA00004245"/>
    </source>
</evidence>
<comment type="subcellular location">
    <subcellularLocation>
        <location evidence="1">Cytoplasm</location>
        <location evidence="1">Cytoskeleton</location>
    </subcellularLocation>
    <subcellularLocation>
        <location evidence="2">Cytoplasm</location>
        <location evidence="2">Cytosol</location>
    </subcellularLocation>
</comment>
<evidence type="ECO:0000313" key="15">
    <source>
        <dbReference type="Proteomes" id="UP000472266"/>
    </source>
</evidence>
<sequence length="543" mass="60384">MEEESIKQSSRSSDTAEDEKDQCTVTVNPSHMRKAFKVMNELRSKRLLCDVVIVAETVEMEAHRVVLAACSPYFCAMFTGDMSESKAKKIEIKDVDGQTLRKLIDYIYTAEIEVTEENVQVLLPAASLLQLMDVRKNCCDFLQSQLHPTNCLGIRAFADVHACTELLQQANAYAEQHFPEVMLGEEFLSLSLDQVCSLISSDKLTVSSEEKVFEAVISWINYEKESRLEHMAKLMEHVRLPLLPRDYLVQTVEEEALIKNNNTCKDFLIEAMKYHLLPLDQRQLIKNPRTKPRTPVSLPKVMIVVGGQAPKAIRSVECYDFEEERWDQVAELPSRRCRAGVVFMAGNVYAVGGFNGSLRVRTVDVYDGVKDQWTSIASMQERRSTLGAAVLNDLLYAVGGFDGSTGLASVEAYSYKTNEWFFVAPMNTRRSSVGVGVVEGVGVLSGLLYATGGHDGPLVRKSVEVYDPGTNTWKQVADMNMCRRNAGVCAVNGLLYVVGGDDGSCNLASVEYYNPITDKWTLLPTSMSTGRSYAGVAVIHKPL</sequence>
<evidence type="ECO:0000256" key="12">
    <source>
        <dbReference type="SAM" id="MobiDB-lite"/>
    </source>
</evidence>
<organism evidence="14 15">
    <name type="scientific">Strigops habroptila</name>
    <name type="common">Kakapo</name>
    <dbReference type="NCBI Taxonomy" id="2489341"/>
    <lineage>
        <taxon>Eukaryota</taxon>
        <taxon>Metazoa</taxon>
        <taxon>Chordata</taxon>
        <taxon>Craniata</taxon>
        <taxon>Vertebrata</taxon>
        <taxon>Euteleostomi</taxon>
        <taxon>Archelosauria</taxon>
        <taxon>Archosauria</taxon>
        <taxon>Dinosauria</taxon>
        <taxon>Saurischia</taxon>
        <taxon>Theropoda</taxon>
        <taxon>Coelurosauria</taxon>
        <taxon>Aves</taxon>
        <taxon>Neognathae</taxon>
        <taxon>Neoaves</taxon>
        <taxon>Telluraves</taxon>
        <taxon>Australaves</taxon>
        <taxon>Psittaciformes</taxon>
        <taxon>Psittacidae</taxon>
        <taxon>Strigops</taxon>
    </lineage>
</organism>
<dbReference type="InterPro" id="IPR015915">
    <property type="entry name" value="Kelch-typ_b-propeller"/>
</dbReference>
<evidence type="ECO:0000256" key="7">
    <source>
        <dbReference type="ARBA" id="ARBA00022786"/>
    </source>
</evidence>
<dbReference type="PRINTS" id="PR00501">
    <property type="entry name" value="KELCHREPEAT"/>
</dbReference>
<dbReference type="InterPro" id="IPR030578">
    <property type="entry name" value="KLHL3_BACK"/>
</dbReference>
<name>A0A672U206_STRHB</name>
<dbReference type="SUPFAM" id="SSF54695">
    <property type="entry name" value="POZ domain"/>
    <property type="match status" value="1"/>
</dbReference>
<comment type="similarity">
    <text evidence="11">Belongs to the KLHL3 family.</text>
</comment>
<dbReference type="SMART" id="SM00225">
    <property type="entry name" value="BTB"/>
    <property type="match status" value="1"/>
</dbReference>
<proteinExistence type="inferred from homology"/>
<reference evidence="14" key="2">
    <citation type="submission" date="2025-08" db="UniProtKB">
        <authorList>
            <consortium name="Ensembl"/>
        </authorList>
    </citation>
    <scope>IDENTIFICATION</scope>
</reference>
<dbReference type="Pfam" id="PF00651">
    <property type="entry name" value="BTB"/>
    <property type="match status" value="1"/>
</dbReference>
<keyword evidence="8" id="KW-0009">Actin-binding</keyword>
<dbReference type="Gene3D" id="2.120.10.80">
    <property type="entry name" value="Kelch-type beta propeller"/>
    <property type="match status" value="2"/>
</dbReference>
<dbReference type="GO" id="GO:0005856">
    <property type="term" value="C:cytoskeleton"/>
    <property type="evidence" value="ECO:0007669"/>
    <property type="project" value="UniProtKB-SubCell"/>
</dbReference>
<dbReference type="FunFam" id="3.30.710.10:FF:000001">
    <property type="entry name" value="Kelch-like family member 20"/>
    <property type="match status" value="1"/>
</dbReference>
<dbReference type="Ensembl" id="ENSSHBT00005010638.1">
    <property type="protein sequence ID" value="ENSSHBP00005008830.1"/>
    <property type="gene ID" value="ENSSHBG00005007688.1"/>
</dbReference>
<evidence type="ECO:0000256" key="10">
    <source>
        <dbReference type="ARBA" id="ARBA00023889"/>
    </source>
</evidence>
<evidence type="ECO:0000313" key="14">
    <source>
        <dbReference type="Ensembl" id="ENSSHBP00005008830.1"/>
    </source>
</evidence>
<dbReference type="SMART" id="SM00612">
    <property type="entry name" value="Kelch"/>
    <property type="match status" value="5"/>
</dbReference>
<dbReference type="GO" id="GO:0005829">
    <property type="term" value="C:cytosol"/>
    <property type="evidence" value="ECO:0007669"/>
    <property type="project" value="UniProtKB-SubCell"/>
</dbReference>
<feature type="region of interest" description="Disordered" evidence="12">
    <location>
        <begin position="1"/>
        <end position="23"/>
    </location>
</feature>
<dbReference type="CDD" id="cd18513">
    <property type="entry name" value="BACK_KLHL3"/>
    <property type="match status" value="1"/>
</dbReference>
<reference evidence="14" key="3">
    <citation type="submission" date="2025-09" db="UniProtKB">
        <authorList>
            <consortium name="Ensembl"/>
        </authorList>
    </citation>
    <scope>IDENTIFICATION</scope>
</reference>
<dbReference type="Proteomes" id="UP000472266">
    <property type="component" value="Chromosome 15"/>
</dbReference>
<dbReference type="UniPathway" id="UPA00143"/>
<dbReference type="CDD" id="cd18339">
    <property type="entry name" value="BTB_POZ_KLHL3"/>
    <property type="match status" value="1"/>
</dbReference>
<dbReference type="Pfam" id="PF07707">
    <property type="entry name" value="BACK"/>
    <property type="match status" value="1"/>
</dbReference>
<keyword evidence="7" id="KW-0833">Ubl conjugation pathway</keyword>
<dbReference type="GO" id="GO:0050801">
    <property type="term" value="P:monoatomic ion homeostasis"/>
    <property type="evidence" value="ECO:0007669"/>
    <property type="project" value="TreeGrafter"/>
</dbReference>
<dbReference type="GO" id="GO:0070294">
    <property type="term" value="P:renal sodium ion absorption"/>
    <property type="evidence" value="ECO:0007669"/>
    <property type="project" value="TreeGrafter"/>
</dbReference>
<dbReference type="Gene3D" id="1.25.40.420">
    <property type="match status" value="1"/>
</dbReference>
<dbReference type="PIRSF" id="PIRSF037037">
    <property type="entry name" value="Kelch-like_protein_gigaxonin"/>
    <property type="match status" value="1"/>
</dbReference>
<dbReference type="InterPro" id="IPR017096">
    <property type="entry name" value="BTB-kelch_protein"/>
</dbReference>
<feature type="domain" description="BTB" evidence="13">
    <location>
        <begin position="49"/>
        <end position="116"/>
    </location>
</feature>
<evidence type="ECO:0000256" key="9">
    <source>
        <dbReference type="ARBA" id="ARBA00023212"/>
    </source>
</evidence>
<reference evidence="14 15" key="1">
    <citation type="submission" date="2019-11" db="EMBL/GenBank/DDBJ databases">
        <title>Strigops habroptila (kakapo) genome, bStrHab1, primary haplotype, v2.</title>
        <authorList>
            <person name="Jarvis E.D."/>
            <person name="Howard J."/>
            <person name="Rhie A."/>
            <person name="Phillippy A."/>
            <person name="Korlach J."/>
            <person name="Digby A."/>
            <person name="Iorns D."/>
            <person name="Eason D."/>
            <person name="Robertson B."/>
            <person name="Raemaekers T."/>
            <person name="Howe K."/>
            <person name="Lewin H."/>
            <person name="Damas J."/>
            <person name="Hastie A."/>
            <person name="Tracey A."/>
            <person name="Chow W."/>
            <person name="Fedrigo O."/>
        </authorList>
    </citation>
    <scope>NUCLEOTIDE SEQUENCE [LARGE SCALE GENOMIC DNA]</scope>
</reference>
<evidence type="ECO:0000256" key="4">
    <source>
        <dbReference type="ARBA" id="ARBA00022441"/>
    </source>
</evidence>
<dbReference type="GO" id="GO:0003779">
    <property type="term" value="F:actin binding"/>
    <property type="evidence" value="ECO:0007669"/>
    <property type="project" value="UniProtKB-KW"/>
</dbReference>
<dbReference type="PROSITE" id="PS50097">
    <property type="entry name" value="BTB"/>
    <property type="match status" value="1"/>
</dbReference>
<dbReference type="Pfam" id="PF01344">
    <property type="entry name" value="Kelch_1"/>
    <property type="match status" value="5"/>
</dbReference>
<evidence type="ECO:0000256" key="6">
    <source>
        <dbReference type="ARBA" id="ARBA00022737"/>
    </source>
</evidence>